<evidence type="ECO:0000256" key="7">
    <source>
        <dbReference type="ARBA" id="ARBA00023170"/>
    </source>
</evidence>
<evidence type="ECO:0000313" key="12">
    <source>
        <dbReference type="EMBL" id="AKQ63034.1"/>
    </source>
</evidence>
<evidence type="ECO:0000256" key="1">
    <source>
        <dbReference type="ARBA" id="ARBA00004141"/>
    </source>
</evidence>
<sequence length="403" mass="46422">MANHTLYYGAHDKELNNSGSSCSVNDSCMDRGNYTEDDLYYVPPGLVVLLSFLYGSISLLAVVGNTLVITVIAKNKSMQTVTNFYIANLAIADVLIGIFSIPFQFQAALLQRWDLPEFLCPVAPFFKEMTVNVSIITLTVISIDRYMAIVHPLKPRCSRRVAKAVMAVVWTFSLCSGIPMAIIFSVEKEELYPGRYVYKCHPHFPKNDLVVDLGKLYRLYLIIVQYFFPLIIICVAYFRVMYTIWGNQAPGSAVDARDQKLNKNKRKVIKMLVIVVAMFAFCWLPLQTYNLLSEIFQEINLYRYINIIWFCSHWLAMSNSCCNPFIYGLLNERYKNAFRQLFRTCPCRCCRCDVKENTVFFEHSECSVRRNSNTNTHTTNVQLNGRFKRYLRVNANDAEQSYV</sequence>
<feature type="transmembrane region" description="Helical" evidence="10">
    <location>
        <begin position="84"/>
        <end position="105"/>
    </location>
</feature>
<evidence type="ECO:0000256" key="2">
    <source>
        <dbReference type="ARBA" id="ARBA00010663"/>
    </source>
</evidence>
<keyword evidence="3 9" id="KW-0812">Transmembrane</keyword>
<dbReference type="SMART" id="SM01381">
    <property type="entry name" value="7TM_GPCR_Srsx"/>
    <property type="match status" value="1"/>
</dbReference>
<evidence type="ECO:0000256" key="6">
    <source>
        <dbReference type="ARBA" id="ARBA00023136"/>
    </source>
</evidence>
<evidence type="ECO:0000256" key="3">
    <source>
        <dbReference type="ARBA" id="ARBA00022692"/>
    </source>
</evidence>
<feature type="transmembrane region" description="Helical" evidence="10">
    <location>
        <begin position="164"/>
        <end position="186"/>
    </location>
</feature>
<keyword evidence="5 9" id="KW-0297">G-protein coupled receptor</keyword>
<feature type="transmembrane region" description="Helical" evidence="10">
    <location>
        <begin position="46"/>
        <end position="72"/>
    </location>
</feature>
<feature type="transmembrane region" description="Helical" evidence="10">
    <location>
        <begin position="217"/>
        <end position="238"/>
    </location>
</feature>
<feature type="transmembrane region" description="Helical" evidence="10">
    <location>
        <begin position="268"/>
        <end position="286"/>
    </location>
</feature>
<dbReference type="InterPro" id="IPR000611">
    <property type="entry name" value="NPY_rcpt"/>
</dbReference>
<dbReference type="EMBL" id="KP293980">
    <property type="protein sequence ID" value="AKQ63034.1"/>
    <property type="molecule type" value="mRNA"/>
</dbReference>
<evidence type="ECO:0000259" key="11">
    <source>
        <dbReference type="PROSITE" id="PS50262"/>
    </source>
</evidence>
<keyword evidence="7 9" id="KW-0675">Receptor</keyword>
<dbReference type="InterPro" id="IPR000276">
    <property type="entry name" value="GPCR_Rhodpsn"/>
</dbReference>
<evidence type="ECO:0000256" key="10">
    <source>
        <dbReference type="SAM" id="Phobius"/>
    </source>
</evidence>
<dbReference type="PRINTS" id="PR00237">
    <property type="entry name" value="GPCRRHODOPSN"/>
</dbReference>
<comment type="similarity">
    <text evidence="2 9">Belongs to the G-protein coupled receptor 1 family.</text>
</comment>
<evidence type="ECO:0000256" key="5">
    <source>
        <dbReference type="ARBA" id="ARBA00023040"/>
    </source>
</evidence>
<feature type="transmembrane region" description="Helical" evidence="10">
    <location>
        <begin position="125"/>
        <end position="143"/>
    </location>
</feature>
<dbReference type="Pfam" id="PF00001">
    <property type="entry name" value="7tm_1"/>
    <property type="match status" value="1"/>
</dbReference>
<dbReference type="PANTHER" id="PTHR45695">
    <property type="entry name" value="LEUCOKININ RECEPTOR-RELATED"/>
    <property type="match status" value="1"/>
</dbReference>
<dbReference type="PRINTS" id="PR01012">
    <property type="entry name" value="NRPEPTIDEYR"/>
</dbReference>
<protein>
    <submittedName>
        <fullName evidence="12">Orphan G-protein coupled receptor 24</fullName>
    </submittedName>
</protein>
<comment type="subcellular location">
    <subcellularLocation>
        <location evidence="1">Membrane</location>
        <topology evidence="1">Multi-pass membrane protein</topology>
    </subcellularLocation>
</comment>
<dbReference type="GO" id="GO:0004983">
    <property type="term" value="F:neuropeptide Y receptor activity"/>
    <property type="evidence" value="ECO:0007669"/>
    <property type="project" value="InterPro"/>
</dbReference>
<evidence type="ECO:0000256" key="4">
    <source>
        <dbReference type="ARBA" id="ARBA00022989"/>
    </source>
</evidence>
<organism evidence="12">
    <name type="scientific">Platynereis dumerilii</name>
    <name type="common">Dumeril's clam worm</name>
    <dbReference type="NCBI Taxonomy" id="6359"/>
    <lineage>
        <taxon>Eukaryota</taxon>
        <taxon>Metazoa</taxon>
        <taxon>Spiralia</taxon>
        <taxon>Lophotrochozoa</taxon>
        <taxon>Annelida</taxon>
        <taxon>Polychaeta</taxon>
        <taxon>Errantia</taxon>
        <taxon>Phyllodocida</taxon>
        <taxon>Nereididae</taxon>
        <taxon>Platynereis</taxon>
    </lineage>
</organism>
<dbReference type="FunFam" id="1.20.1070.10:FF:000291">
    <property type="entry name" value="Predicted protein"/>
    <property type="match status" value="1"/>
</dbReference>
<proteinExistence type="evidence at transcript level"/>
<evidence type="ECO:0000256" key="9">
    <source>
        <dbReference type="RuleBase" id="RU000688"/>
    </source>
</evidence>
<dbReference type="Gene3D" id="1.20.1070.10">
    <property type="entry name" value="Rhodopsin 7-helix transmembrane proteins"/>
    <property type="match status" value="1"/>
</dbReference>
<accession>A0A0K0PUH1</accession>
<keyword evidence="8 9" id="KW-0807">Transducer</keyword>
<feature type="transmembrane region" description="Helical" evidence="10">
    <location>
        <begin position="306"/>
        <end position="330"/>
    </location>
</feature>
<dbReference type="PANTHER" id="PTHR45695:SF9">
    <property type="entry name" value="LEUCOKININ RECEPTOR"/>
    <property type="match status" value="1"/>
</dbReference>
<keyword evidence="6 10" id="KW-0472">Membrane</keyword>
<dbReference type="InterPro" id="IPR017452">
    <property type="entry name" value="GPCR_Rhodpsn_7TM"/>
</dbReference>
<name>A0A0K0PUH1_PLADU</name>
<evidence type="ECO:0000256" key="8">
    <source>
        <dbReference type="ARBA" id="ARBA00023224"/>
    </source>
</evidence>
<dbReference type="GO" id="GO:0005886">
    <property type="term" value="C:plasma membrane"/>
    <property type="evidence" value="ECO:0007669"/>
    <property type="project" value="TreeGrafter"/>
</dbReference>
<keyword evidence="4 10" id="KW-1133">Transmembrane helix</keyword>
<dbReference type="PROSITE" id="PS50262">
    <property type="entry name" value="G_PROTEIN_RECEP_F1_2"/>
    <property type="match status" value="1"/>
</dbReference>
<dbReference type="PROSITE" id="PS00237">
    <property type="entry name" value="G_PROTEIN_RECEP_F1_1"/>
    <property type="match status" value="1"/>
</dbReference>
<dbReference type="SUPFAM" id="SSF81321">
    <property type="entry name" value="Family A G protein-coupled receptor-like"/>
    <property type="match status" value="1"/>
</dbReference>
<dbReference type="AlphaFoldDB" id="A0A0K0PUH1"/>
<reference evidence="12" key="1">
    <citation type="journal article" date="2015" name="Cell Rep.">
        <title>Large-Scale Combinatorial Deorphanization of Platynereis Neuropeptide GPCRs.</title>
        <authorList>
            <person name="Bauknecht P.M."/>
            <person name="Jekely G."/>
        </authorList>
    </citation>
    <scope>NUCLEOTIDE SEQUENCE</scope>
</reference>
<feature type="domain" description="G-protein coupled receptors family 1 profile" evidence="11">
    <location>
        <begin position="64"/>
        <end position="327"/>
    </location>
</feature>